<dbReference type="InterPro" id="IPR003646">
    <property type="entry name" value="SH3-like_bac-type"/>
</dbReference>
<dbReference type="PANTHER" id="PTHR34408">
    <property type="entry name" value="FAMILY PROTEIN, PUTATIVE-RELATED"/>
    <property type="match status" value="1"/>
</dbReference>
<feature type="region of interest" description="Disordered" evidence="1">
    <location>
        <begin position="149"/>
        <end position="201"/>
    </location>
</feature>
<evidence type="ECO:0000313" key="4">
    <source>
        <dbReference type="EMBL" id="AKJ63793.1"/>
    </source>
</evidence>
<dbReference type="RefSeq" id="WP_052881189.1">
    <property type="nucleotide sequence ID" value="NZ_CP010904.1"/>
</dbReference>
<gene>
    <name evidence="4" type="ORF">L21SP4_00521</name>
</gene>
<organism evidence="4 5">
    <name type="scientific">Kiritimatiella glycovorans</name>
    <dbReference type="NCBI Taxonomy" id="1307763"/>
    <lineage>
        <taxon>Bacteria</taxon>
        <taxon>Pseudomonadati</taxon>
        <taxon>Kiritimatiellota</taxon>
        <taxon>Kiritimatiellia</taxon>
        <taxon>Kiritimatiellales</taxon>
        <taxon>Kiritimatiellaceae</taxon>
        <taxon>Kiritimatiella</taxon>
    </lineage>
</organism>
<dbReference type="PROSITE" id="PS51781">
    <property type="entry name" value="SH3B"/>
    <property type="match status" value="1"/>
</dbReference>
<feature type="chain" id="PRO_5005183886" description="SH3b domain-containing protein" evidence="2">
    <location>
        <begin position="26"/>
        <end position="336"/>
    </location>
</feature>
<evidence type="ECO:0000259" key="3">
    <source>
        <dbReference type="PROSITE" id="PS51781"/>
    </source>
</evidence>
<name>A0A0G3EBW3_9BACT</name>
<feature type="domain" description="SH3b" evidence="3">
    <location>
        <begin position="25"/>
        <end position="94"/>
    </location>
</feature>
<dbReference type="STRING" id="1307763.L21SP4_00521"/>
<dbReference type="Proteomes" id="UP000035268">
    <property type="component" value="Chromosome"/>
</dbReference>
<evidence type="ECO:0000256" key="1">
    <source>
        <dbReference type="SAM" id="MobiDB-lite"/>
    </source>
</evidence>
<feature type="signal peptide" evidence="2">
    <location>
        <begin position="1"/>
        <end position="25"/>
    </location>
</feature>
<dbReference type="Gene3D" id="2.30.30.40">
    <property type="entry name" value="SH3 Domains"/>
    <property type="match status" value="2"/>
</dbReference>
<dbReference type="KEGG" id="vbl:L21SP4_00521"/>
<keyword evidence="5" id="KW-1185">Reference proteome</keyword>
<evidence type="ECO:0000313" key="5">
    <source>
        <dbReference type="Proteomes" id="UP000035268"/>
    </source>
</evidence>
<evidence type="ECO:0000256" key="2">
    <source>
        <dbReference type="SAM" id="SignalP"/>
    </source>
</evidence>
<reference evidence="4 5" key="2">
    <citation type="journal article" date="2016" name="ISME J.">
        <title>Characterization of the first cultured representative of Verrucomicrobia subdivision 5 indicates the proposal of a novel phylum.</title>
        <authorList>
            <person name="Spring S."/>
            <person name="Bunk B."/>
            <person name="Sproer C."/>
            <person name="Schumann P."/>
            <person name="Rohde M."/>
            <person name="Tindall B.J."/>
            <person name="Klenk H.P."/>
        </authorList>
    </citation>
    <scope>NUCLEOTIDE SEQUENCE [LARGE SCALE GENOMIC DNA]</scope>
    <source>
        <strain evidence="4 5">L21-Fru-AB</strain>
    </source>
</reference>
<dbReference type="PANTHER" id="PTHR34408:SF1">
    <property type="entry name" value="GLYCOSYL HYDROLASE FAMILY 19 DOMAIN-CONTAINING PROTEIN HI_1415"/>
    <property type="match status" value="1"/>
</dbReference>
<protein>
    <recommendedName>
        <fullName evidence="3">SH3b domain-containing protein</fullName>
    </recommendedName>
</protein>
<proteinExistence type="predicted"/>
<dbReference type="AlphaFoldDB" id="A0A0G3EBW3"/>
<reference evidence="5" key="1">
    <citation type="submission" date="2015-02" db="EMBL/GenBank/DDBJ databases">
        <title>Description and complete genome sequence of the first cultured representative of the subdivision 5 of the Verrucomicrobia phylum.</title>
        <authorList>
            <person name="Spring S."/>
            <person name="Bunk B."/>
            <person name="Sproer C."/>
            <person name="Klenk H.-P."/>
        </authorList>
    </citation>
    <scope>NUCLEOTIDE SEQUENCE [LARGE SCALE GENOMIC DNA]</scope>
    <source>
        <strain evidence="5">L21-Fru-AB</strain>
    </source>
</reference>
<dbReference type="OrthoDB" id="9810773at2"/>
<dbReference type="Pfam" id="PF08239">
    <property type="entry name" value="SH3_3"/>
    <property type="match status" value="1"/>
</dbReference>
<dbReference type="InterPro" id="IPR052354">
    <property type="entry name" value="Cell_Wall_Dynamics_Protein"/>
</dbReference>
<sequence length="336" mass="36731" precursor="true">MNPHRSKRLLPILLLVACAWHSVSADELRVTGDRVNLRSRPALAAGEIVGQTGAGQTLERAGDPVEKENFVWVPVHPPEGLRGYVSAAFVSNGVVQAGTLNVRAGPSINFGVIGTYGEGELIHIEQSEGDWLKVPAPDDGIVWIADKFVQPVTPPPPPEKAEKKPEDLPSEGGDLYRESPEAEVTQEPSEKKKPAPETTVGIKEKASPAEMDTTVKGPHAEWLRKAGRGPELPLFFDLDEDAEQGVEAQAVGRLLDTESTILYRLVDDEGELVTLVRGREGQMKKYVYWRMKIEGRRYRAEDVESPIVIPEVIRLLKKPPEHLLTPDEAGGGDADG</sequence>
<accession>A0A0G3EBW3</accession>
<keyword evidence="2" id="KW-0732">Signal</keyword>
<dbReference type="EMBL" id="CP010904">
    <property type="protein sequence ID" value="AKJ63793.1"/>
    <property type="molecule type" value="Genomic_DNA"/>
</dbReference>